<sequence length="592" mass="63081">MVPRSILARRLRWTGAIKSATQSALPLLPATARFAARAFITTSVPRLATPVQRATTIQAPLPSLSSSVARLLPKSISDDQLPIPRQLCEDIIGKVLEQVRSAADAKTVEEAKAGWATVDERIRQSLASEQHPATSLTELTTLLVTSSGDPRRHPVAFNMYRIAFGSDPALLPALELDSANLSSPAPSASASGENSPTSQWGDWQSSYHWANIVLQGRAPPPPGTYLLVPGEQRAAQASQSSAAYRVFAHLASRGHPQGIFGIGRHLLSTLERGNDPTTLGAMPSSAVSQPRTRQETLQEVEKMYRLAGEAGVEDAWFELAALYAEGKWVRKDDERARSLLREGVNRGSSRACRALAHLMTKEVQAPPAPSSLTLGGGQPTGLGAERRETLLTESLRLLERGAELGSPDCAFSAGMRYLLQPPAPEEQGTEPLNASLDMSLDPSSSSRSPPVDAAVRARQEHIKKWAVEPSNDMAAKWFGIAAEGGNALAMMNLARMYLEDRVVPAAAGTETASSPRQAQLAHASDLYAKILAKAMGPEGQRSKALAEVQAKMAGAKGPGSGVTGQGLDDLGARAQEGLRLVTEEMSMLSRGG</sequence>
<dbReference type="Proteomes" id="UP000245942">
    <property type="component" value="Unassembled WGS sequence"/>
</dbReference>
<name>A0A316U250_9BASI</name>
<dbReference type="EMBL" id="KZ819331">
    <property type="protein sequence ID" value="PWN19429.1"/>
    <property type="molecule type" value="Genomic_DNA"/>
</dbReference>
<feature type="region of interest" description="Disordered" evidence="1">
    <location>
        <begin position="421"/>
        <end position="450"/>
    </location>
</feature>
<accession>A0A316U250</accession>
<dbReference type="InterPro" id="IPR011990">
    <property type="entry name" value="TPR-like_helical_dom_sf"/>
</dbReference>
<dbReference type="SUPFAM" id="SSF81901">
    <property type="entry name" value="HCP-like"/>
    <property type="match status" value="2"/>
</dbReference>
<keyword evidence="3" id="KW-1185">Reference proteome</keyword>
<dbReference type="STRING" id="1684307.A0A316U250"/>
<dbReference type="OrthoDB" id="2425131at2759"/>
<dbReference type="AlphaFoldDB" id="A0A316U250"/>
<dbReference type="PANTHER" id="PTHR11102">
    <property type="entry name" value="SEL-1-LIKE PROTEIN"/>
    <property type="match status" value="1"/>
</dbReference>
<proteinExistence type="predicted"/>
<dbReference type="Gene3D" id="1.25.40.10">
    <property type="entry name" value="Tetratricopeptide repeat domain"/>
    <property type="match status" value="2"/>
</dbReference>
<dbReference type="InterPro" id="IPR050767">
    <property type="entry name" value="Sel1_AlgK"/>
</dbReference>
<evidence type="ECO:0000313" key="3">
    <source>
        <dbReference type="Proteomes" id="UP000245942"/>
    </source>
</evidence>
<feature type="compositionally biased region" description="Low complexity" evidence="1">
    <location>
        <begin position="434"/>
        <end position="450"/>
    </location>
</feature>
<protein>
    <recommendedName>
        <fullName evidence="4">HCP-like protein</fullName>
    </recommendedName>
</protein>
<feature type="compositionally biased region" description="Low complexity" evidence="1">
    <location>
        <begin position="181"/>
        <end position="196"/>
    </location>
</feature>
<evidence type="ECO:0008006" key="4">
    <source>
        <dbReference type="Google" id="ProtNLM"/>
    </source>
</evidence>
<dbReference type="RefSeq" id="XP_025346589.1">
    <property type="nucleotide sequence ID" value="XM_025492912.1"/>
</dbReference>
<gene>
    <name evidence="2" type="ORF">BCV69DRAFT_284061</name>
</gene>
<dbReference type="PANTHER" id="PTHR11102:SF160">
    <property type="entry name" value="ERAD-ASSOCIATED E3 UBIQUITIN-PROTEIN LIGASE COMPONENT HRD3"/>
    <property type="match status" value="1"/>
</dbReference>
<feature type="region of interest" description="Disordered" evidence="1">
    <location>
        <begin position="181"/>
        <end position="200"/>
    </location>
</feature>
<feature type="region of interest" description="Disordered" evidence="1">
    <location>
        <begin position="363"/>
        <end position="383"/>
    </location>
</feature>
<evidence type="ECO:0000313" key="2">
    <source>
        <dbReference type="EMBL" id="PWN19429.1"/>
    </source>
</evidence>
<dbReference type="GeneID" id="37014646"/>
<evidence type="ECO:0000256" key="1">
    <source>
        <dbReference type="SAM" id="MobiDB-lite"/>
    </source>
</evidence>
<organism evidence="2 3">
    <name type="scientific">Pseudomicrostroma glucosiphilum</name>
    <dbReference type="NCBI Taxonomy" id="1684307"/>
    <lineage>
        <taxon>Eukaryota</taxon>
        <taxon>Fungi</taxon>
        <taxon>Dikarya</taxon>
        <taxon>Basidiomycota</taxon>
        <taxon>Ustilaginomycotina</taxon>
        <taxon>Exobasidiomycetes</taxon>
        <taxon>Microstromatales</taxon>
        <taxon>Microstromatales incertae sedis</taxon>
        <taxon>Pseudomicrostroma</taxon>
    </lineage>
</organism>
<reference evidence="2 3" key="1">
    <citation type="journal article" date="2018" name="Mol. Biol. Evol.">
        <title>Broad Genomic Sampling Reveals a Smut Pathogenic Ancestry of the Fungal Clade Ustilaginomycotina.</title>
        <authorList>
            <person name="Kijpornyongpan T."/>
            <person name="Mondo S.J."/>
            <person name="Barry K."/>
            <person name="Sandor L."/>
            <person name="Lee J."/>
            <person name="Lipzen A."/>
            <person name="Pangilinan J."/>
            <person name="LaButti K."/>
            <person name="Hainaut M."/>
            <person name="Henrissat B."/>
            <person name="Grigoriev I.V."/>
            <person name="Spatafora J.W."/>
            <person name="Aime M.C."/>
        </authorList>
    </citation>
    <scope>NUCLEOTIDE SEQUENCE [LARGE SCALE GENOMIC DNA]</scope>
    <source>
        <strain evidence="2 3">MCA 4718</strain>
    </source>
</reference>